<evidence type="ECO:0000313" key="3">
    <source>
        <dbReference type="Proteomes" id="UP001143480"/>
    </source>
</evidence>
<reference evidence="2" key="1">
    <citation type="journal article" date="2014" name="Int. J. Syst. Evol. Microbiol.">
        <title>Complete genome sequence of Corynebacterium casei LMG S-19264T (=DSM 44701T), isolated from a smear-ripened cheese.</title>
        <authorList>
            <consortium name="US DOE Joint Genome Institute (JGI-PGF)"/>
            <person name="Walter F."/>
            <person name="Albersmeier A."/>
            <person name="Kalinowski J."/>
            <person name="Ruckert C."/>
        </authorList>
    </citation>
    <scope>NUCLEOTIDE SEQUENCE</scope>
    <source>
        <strain evidence="2">VKM Ac-1321</strain>
    </source>
</reference>
<evidence type="ECO:0000256" key="1">
    <source>
        <dbReference type="SAM" id="MobiDB-lite"/>
    </source>
</evidence>
<dbReference type="RefSeq" id="WP_261958613.1">
    <property type="nucleotide sequence ID" value="NZ_BAAAXA010000001.1"/>
</dbReference>
<name>A0A9W6L048_9ACTN</name>
<proteinExistence type="predicted"/>
<protein>
    <submittedName>
        <fullName evidence="2">Uncharacterized protein</fullName>
    </submittedName>
</protein>
<gene>
    <name evidence="2" type="ORF">GCM10017581_103560</name>
</gene>
<dbReference type="AlphaFoldDB" id="A0A9W6L048"/>
<sequence length="312" mass="33943">MTVTMPGLPAPYRVIPDSIRRILVMSFFATNRAVDQLALWAGERPLHAFDGWPGAVKAAMDAVGDRLREDIRPGLEQELLDLVYYSARAVESFGDQDFAGVLRVGHLVPLHNRHQVTLANVTEYADRARVHLTDPALVALLVHEPYLAAHRPTMVPPGSTTGGLTAVVGNRQVRAPHLDFDVYADNAPTDVDNADSRQPHRVHTDDRHGHPVDVDGRHRHAVDVDVRRGPAVDVDARRGQGIDVDGRPGPAVDVEFGRAAAVLTQACFAEVRGRHEVTGTLRVRLGGRPAGAVYLAACRLRAEFPGLTVELG</sequence>
<reference evidence="2" key="2">
    <citation type="submission" date="2023-01" db="EMBL/GenBank/DDBJ databases">
        <authorList>
            <person name="Sun Q."/>
            <person name="Evtushenko L."/>
        </authorList>
    </citation>
    <scope>NUCLEOTIDE SEQUENCE</scope>
    <source>
        <strain evidence="2">VKM Ac-1321</strain>
    </source>
</reference>
<accession>A0A9W6L048</accession>
<dbReference type="EMBL" id="BSFP01000162">
    <property type="protein sequence ID" value="GLL08589.1"/>
    <property type="molecule type" value="Genomic_DNA"/>
</dbReference>
<feature type="compositionally biased region" description="Basic and acidic residues" evidence="1">
    <location>
        <begin position="194"/>
        <end position="215"/>
    </location>
</feature>
<organism evidence="2 3">
    <name type="scientific">Dactylosporangium matsuzakiense</name>
    <dbReference type="NCBI Taxonomy" id="53360"/>
    <lineage>
        <taxon>Bacteria</taxon>
        <taxon>Bacillati</taxon>
        <taxon>Actinomycetota</taxon>
        <taxon>Actinomycetes</taxon>
        <taxon>Micromonosporales</taxon>
        <taxon>Micromonosporaceae</taxon>
        <taxon>Dactylosporangium</taxon>
    </lineage>
</organism>
<comment type="caution">
    <text evidence="2">The sequence shown here is derived from an EMBL/GenBank/DDBJ whole genome shotgun (WGS) entry which is preliminary data.</text>
</comment>
<feature type="region of interest" description="Disordered" evidence="1">
    <location>
        <begin position="187"/>
        <end position="215"/>
    </location>
</feature>
<evidence type="ECO:0000313" key="2">
    <source>
        <dbReference type="EMBL" id="GLL08589.1"/>
    </source>
</evidence>
<dbReference type="Proteomes" id="UP001143480">
    <property type="component" value="Unassembled WGS sequence"/>
</dbReference>
<keyword evidence="3" id="KW-1185">Reference proteome</keyword>